<proteinExistence type="predicted"/>
<evidence type="ECO:0000313" key="1">
    <source>
        <dbReference type="EMBL" id="GMT31106.1"/>
    </source>
</evidence>
<dbReference type="EMBL" id="BTSY01000005">
    <property type="protein sequence ID" value="GMT31106.1"/>
    <property type="molecule type" value="Genomic_DNA"/>
</dbReference>
<name>A0AAV5WGR3_9BILA</name>
<feature type="non-terminal residue" evidence="1">
    <location>
        <position position="1"/>
    </location>
</feature>
<organism evidence="1 2">
    <name type="scientific">Pristionchus fissidentatus</name>
    <dbReference type="NCBI Taxonomy" id="1538716"/>
    <lineage>
        <taxon>Eukaryota</taxon>
        <taxon>Metazoa</taxon>
        <taxon>Ecdysozoa</taxon>
        <taxon>Nematoda</taxon>
        <taxon>Chromadorea</taxon>
        <taxon>Rhabditida</taxon>
        <taxon>Rhabditina</taxon>
        <taxon>Diplogasteromorpha</taxon>
        <taxon>Diplogasteroidea</taxon>
        <taxon>Neodiplogasteridae</taxon>
        <taxon>Pristionchus</taxon>
    </lineage>
</organism>
<sequence>STRSSLSNEDTAPALSCGCIGVAALQHAAGTGPTWLQPHVLRLPALFSSVRTRFVPCQRVAVALWAVHGRTTAVVDPTRLASA</sequence>
<feature type="non-terminal residue" evidence="1">
    <location>
        <position position="83"/>
    </location>
</feature>
<reference evidence="1" key="1">
    <citation type="submission" date="2023-10" db="EMBL/GenBank/DDBJ databases">
        <title>Genome assembly of Pristionchus species.</title>
        <authorList>
            <person name="Yoshida K."/>
            <person name="Sommer R.J."/>
        </authorList>
    </citation>
    <scope>NUCLEOTIDE SEQUENCE</scope>
    <source>
        <strain evidence="1">RS5133</strain>
    </source>
</reference>
<comment type="caution">
    <text evidence="1">The sequence shown here is derived from an EMBL/GenBank/DDBJ whole genome shotgun (WGS) entry which is preliminary data.</text>
</comment>
<protein>
    <submittedName>
        <fullName evidence="1">Uncharacterized protein</fullName>
    </submittedName>
</protein>
<keyword evidence="2" id="KW-1185">Reference proteome</keyword>
<dbReference type="Proteomes" id="UP001432322">
    <property type="component" value="Unassembled WGS sequence"/>
</dbReference>
<accession>A0AAV5WGR3</accession>
<evidence type="ECO:0000313" key="2">
    <source>
        <dbReference type="Proteomes" id="UP001432322"/>
    </source>
</evidence>
<dbReference type="AlphaFoldDB" id="A0AAV5WGR3"/>
<gene>
    <name evidence="1" type="ORF">PFISCL1PPCAC_22403</name>
</gene>